<reference evidence="8 9" key="1">
    <citation type="journal article" date="2024" name="Nat. Commun.">
        <title>Phylogenomics reveals the evolutionary origins of lichenization in chlorophyte algae.</title>
        <authorList>
            <person name="Puginier C."/>
            <person name="Libourel C."/>
            <person name="Otte J."/>
            <person name="Skaloud P."/>
            <person name="Haon M."/>
            <person name="Grisel S."/>
            <person name="Petersen M."/>
            <person name="Berrin J.G."/>
            <person name="Delaux P.M."/>
            <person name="Dal Grande F."/>
            <person name="Keller J."/>
        </authorList>
    </citation>
    <scope>NUCLEOTIDE SEQUENCE [LARGE SCALE GENOMIC DNA]</scope>
    <source>
        <strain evidence="8 9">SAG 2043</strain>
    </source>
</reference>
<dbReference type="EMBL" id="JALJOR010000001">
    <property type="protein sequence ID" value="KAK9828666.1"/>
    <property type="molecule type" value="Genomic_DNA"/>
</dbReference>
<evidence type="ECO:0000259" key="7">
    <source>
        <dbReference type="PROSITE" id="PS51366"/>
    </source>
</evidence>
<dbReference type="PROSITE" id="PS51366">
    <property type="entry name" value="MI"/>
    <property type="match status" value="4"/>
</dbReference>
<feature type="region of interest" description="Disordered" evidence="6">
    <location>
        <begin position="95"/>
        <end position="155"/>
    </location>
</feature>
<dbReference type="PANTHER" id="PTHR12626:SF0">
    <property type="entry name" value="PROGRAMMED CELL DEATH PROTEIN 4"/>
    <property type="match status" value="1"/>
</dbReference>
<feature type="region of interest" description="Disordered" evidence="6">
    <location>
        <begin position="42"/>
        <end position="71"/>
    </location>
</feature>
<evidence type="ECO:0000313" key="9">
    <source>
        <dbReference type="Proteomes" id="UP001489004"/>
    </source>
</evidence>
<name>A0AAW1R5G8_9CHLO</name>
<evidence type="ECO:0000313" key="8">
    <source>
        <dbReference type="EMBL" id="KAK9828666.1"/>
    </source>
</evidence>
<dbReference type="GO" id="GO:0005737">
    <property type="term" value="C:cytoplasm"/>
    <property type="evidence" value="ECO:0007669"/>
    <property type="project" value="UniProtKB-SubCell"/>
</dbReference>
<gene>
    <name evidence="8" type="ORF">WJX72_001404</name>
</gene>
<evidence type="ECO:0000256" key="2">
    <source>
        <dbReference type="ARBA" id="ARBA00005497"/>
    </source>
</evidence>
<dbReference type="InterPro" id="IPR003891">
    <property type="entry name" value="Initiation_fac_eIF4g_MI"/>
</dbReference>
<dbReference type="AlphaFoldDB" id="A0AAW1R5G8"/>
<feature type="domain" description="MI" evidence="7">
    <location>
        <begin position="193"/>
        <end position="314"/>
    </location>
</feature>
<dbReference type="InterPro" id="IPR039778">
    <property type="entry name" value="PDCD4"/>
</dbReference>
<feature type="domain" description="MI" evidence="7">
    <location>
        <begin position="353"/>
        <end position="473"/>
    </location>
</feature>
<comment type="similarity">
    <text evidence="2">Belongs to the PDCD4 family.</text>
</comment>
<dbReference type="GO" id="GO:0045892">
    <property type="term" value="P:negative regulation of DNA-templated transcription"/>
    <property type="evidence" value="ECO:0007669"/>
    <property type="project" value="InterPro"/>
</dbReference>
<dbReference type="SMART" id="SM00544">
    <property type="entry name" value="MA3"/>
    <property type="match status" value="4"/>
</dbReference>
<keyword evidence="3" id="KW-0963">Cytoplasm</keyword>
<feature type="compositionally biased region" description="Basic and acidic residues" evidence="6">
    <location>
        <begin position="114"/>
        <end position="128"/>
    </location>
</feature>
<dbReference type="InterPro" id="IPR016024">
    <property type="entry name" value="ARM-type_fold"/>
</dbReference>
<evidence type="ECO:0000256" key="3">
    <source>
        <dbReference type="ARBA" id="ARBA00022490"/>
    </source>
</evidence>
<evidence type="ECO:0000256" key="5">
    <source>
        <dbReference type="ARBA" id="ARBA00023242"/>
    </source>
</evidence>
<proteinExistence type="inferred from homology"/>
<sequence>MKGCRVDDFPFTEHSLGLTADGVLRRGSCLFDQQQQLAGSGRELVASEMSTKAAAGRAEEAGSMERQTSSPILNEAQRAALDAALATKQRLPGAAGVAGATDGEGSPRAGRGAYQEHVKTKSELEHDRHRSRMGKGSGKTKKGGAGGKFTWGSPLLDDDRVTASVDRNDPNYSSDDDQHAVAYHSQKSVQIKIYKQAVIALIDEYFNSSSVAEAASSLLDLEQPEFGHFFVKKAVTMAMDRHDREREMVSVLLSSLYSDIISAEQLQKGFINIIDSVEDLKLDVPSAVDIAATFTARAVTDDILPPAFIAKLSEVEGSPEAEVKAACSKLLGARHSAERMLRCWNGAKVTLEELRASMEALLREYVASGDLAEAGRCLRELSVPFYHHQLVKSALHMAMEEEKAKPVLDLLAKLAESGEISATQMIKGFQRVAVQLEDTALDNPQAEAHFEEIVKAATAAGWLDADFKRLKGTPASEPALPAGRNHVHSVQSFKASAVNLIKEYFSSSDAAEVARSLAELDEPGLHHIFVKQAVSLAMDRTDRERELTSLLLVELSPAVIETDQLRLGFTRLLASVEDLSFDVKDAASLLSHFVGRAIVDEILPPSCLTAMLPALRNDSLGVSVVQTSGKLLGARHAAERLQNCWHGGARSIAELRASMEALLREYITNGDIAEAARCLSELSVPLYHHELVKRALVMCFELEAKAPMLLALLESMAASGQVNQTQMRKGFERVKQSLEDLQLDYPHARETFASQEEKAKKAGWLSGVDT</sequence>
<feature type="domain" description="MI" evidence="7">
    <location>
        <begin position="492"/>
        <end position="613"/>
    </location>
</feature>
<protein>
    <recommendedName>
        <fullName evidence="7">MI domain-containing protein</fullName>
    </recommendedName>
</protein>
<evidence type="ECO:0000256" key="6">
    <source>
        <dbReference type="SAM" id="MobiDB-lite"/>
    </source>
</evidence>
<dbReference type="PANTHER" id="PTHR12626">
    <property type="entry name" value="PROGRAMMED CELL DEATH 4"/>
    <property type="match status" value="1"/>
</dbReference>
<evidence type="ECO:0000256" key="4">
    <source>
        <dbReference type="ARBA" id="ARBA00022737"/>
    </source>
</evidence>
<dbReference type="SUPFAM" id="SSF48371">
    <property type="entry name" value="ARM repeat"/>
    <property type="match status" value="4"/>
</dbReference>
<dbReference type="Gene3D" id="1.25.40.180">
    <property type="match status" value="4"/>
</dbReference>
<keyword evidence="4" id="KW-0677">Repeat</keyword>
<organism evidence="8 9">
    <name type="scientific">[Myrmecia] bisecta</name>
    <dbReference type="NCBI Taxonomy" id="41462"/>
    <lineage>
        <taxon>Eukaryota</taxon>
        <taxon>Viridiplantae</taxon>
        <taxon>Chlorophyta</taxon>
        <taxon>core chlorophytes</taxon>
        <taxon>Trebouxiophyceae</taxon>
        <taxon>Trebouxiales</taxon>
        <taxon>Trebouxiaceae</taxon>
        <taxon>Myrmecia</taxon>
    </lineage>
</organism>
<comment type="subcellular location">
    <subcellularLocation>
        <location evidence="1">Cytoplasm</location>
    </subcellularLocation>
</comment>
<feature type="compositionally biased region" description="Basic residues" evidence="6">
    <location>
        <begin position="129"/>
        <end position="142"/>
    </location>
</feature>
<evidence type="ECO:0000256" key="1">
    <source>
        <dbReference type="ARBA" id="ARBA00004496"/>
    </source>
</evidence>
<comment type="caution">
    <text evidence="8">The sequence shown here is derived from an EMBL/GenBank/DDBJ whole genome shotgun (WGS) entry which is preliminary data.</text>
</comment>
<dbReference type="Proteomes" id="UP001489004">
    <property type="component" value="Unassembled WGS sequence"/>
</dbReference>
<accession>A0AAW1R5G8</accession>
<keyword evidence="9" id="KW-1185">Reference proteome</keyword>
<keyword evidence="5" id="KW-0539">Nucleus</keyword>
<dbReference type="Pfam" id="PF02847">
    <property type="entry name" value="MA3"/>
    <property type="match status" value="4"/>
</dbReference>
<feature type="domain" description="MI" evidence="7">
    <location>
        <begin position="654"/>
        <end position="770"/>
    </location>
</feature>